<dbReference type="InterPro" id="IPR017884">
    <property type="entry name" value="SANT_dom"/>
</dbReference>
<dbReference type="Proteomes" id="UP000094565">
    <property type="component" value="Chromosome 3"/>
</dbReference>
<feature type="compositionally biased region" description="Basic and acidic residues" evidence="1">
    <location>
        <begin position="188"/>
        <end position="199"/>
    </location>
</feature>
<organism evidence="3 4">
    <name type="scientific">Komagataella pastoris</name>
    <name type="common">Yeast</name>
    <name type="synonym">Pichia pastoris</name>
    <dbReference type="NCBI Taxonomy" id="4922"/>
    <lineage>
        <taxon>Eukaryota</taxon>
        <taxon>Fungi</taxon>
        <taxon>Dikarya</taxon>
        <taxon>Ascomycota</taxon>
        <taxon>Saccharomycotina</taxon>
        <taxon>Pichiomycetes</taxon>
        <taxon>Pichiales</taxon>
        <taxon>Pichiaceae</taxon>
        <taxon>Komagataella</taxon>
    </lineage>
</organism>
<feature type="compositionally biased region" description="Low complexity" evidence="1">
    <location>
        <begin position="271"/>
        <end position="281"/>
    </location>
</feature>
<protein>
    <submittedName>
        <fullName evidence="3">BA75_03708T0</fullName>
    </submittedName>
</protein>
<dbReference type="InterPro" id="IPR039601">
    <property type="entry name" value="Rrn5"/>
</dbReference>
<dbReference type="GO" id="GO:0001181">
    <property type="term" value="F:RNA polymerase I general transcription initiation factor activity"/>
    <property type="evidence" value="ECO:0007669"/>
    <property type="project" value="TreeGrafter"/>
</dbReference>
<feature type="compositionally biased region" description="Basic and acidic residues" evidence="1">
    <location>
        <begin position="216"/>
        <end position="244"/>
    </location>
</feature>
<dbReference type="AlphaFoldDB" id="A0A1B2JG12"/>
<feature type="domain" description="SANT" evidence="2">
    <location>
        <begin position="87"/>
        <end position="140"/>
    </location>
</feature>
<evidence type="ECO:0000256" key="1">
    <source>
        <dbReference type="SAM" id="MobiDB-lite"/>
    </source>
</evidence>
<feature type="compositionally biased region" description="Polar residues" evidence="1">
    <location>
        <begin position="201"/>
        <end position="214"/>
    </location>
</feature>
<dbReference type="EMBL" id="CP014586">
    <property type="protein sequence ID" value="ANZ76932.1"/>
    <property type="molecule type" value="Genomic_DNA"/>
</dbReference>
<keyword evidence="4" id="KW-1185">Reference proteome</keyword>
<dbReference type="GO" id="GO:0042790">
    <property type="term" value="P:nucleolar large rRNA transcription by RNA polymerase I"/>
    <property type="evidence" value="ECO:0007669"/>
    <property type="project" value="InterPro"/>
</dbReference>
<proteinExistence type="predicted"/>
<evidence type="ECO:0000313" key="4">
    <source>
        <dbReference type="Proteomes" id="UP000094565"/>
    </source>
</evidence>
<dbReference type="GO" id="GO:0000182">
    <property type="term" value="F:rDNA binding"/>
    <property type="evidence" value="ECO:0007669"/>
    <property type="project" value="TreeGrafter"/>
</dbReference>
<dbReference type="GO" id="GO:0006361">
    <property type="term" value="P:transcription initiation at RNA polymerase I promoter"/>
    <property type="evidence" value="ECO:0007669"/>
    <property type="project" value="TreeGrafter"/>
</dbReference>
<dbReference type="OrthoDB" id="4097031at2759"/>
<accession>A0A1B2JG12</accession>
<dbReference type="GO" id="GO:0000500">
    <property type="term" value="C:RNA polymerase I upstream activating factor complex"/>
    <property type="evidence" value="ECO:0007669"/>
    <property type="project" value="InterPro"/>
</dbReference>
<feature type="region of interest" description="Disordered" evidence="1">
    <location>
        <begin position="188"/>
        <end position="288"/>
    </location>
</feature>
<dbReference type="PANTHER" id="PTHR28079">
    <property type="entry name" value="RNA POLYMERASE I-SPECIFIC TRANSCRIPTION INITIATION FACTOR RRN5"/>
    <property type="match status" value="1"/>
</dbReference>
<gene>
    <name evidence="3" type="ORF">ATY40_BA7503708</name>
</gene>
<evidence type="ECO:0000313" key="3">
    <source>
        <dbReference type="EMBL" id="ANZ76932.1"/>
    </source>
</evidence>
<reference evidence="3 4" key="1">
    <citation type="submission" date="2016-02" db="EMBL/GenBank/DDBJ databases">
        <title>Comparative genomic and transcriptomic foundation for Pichia pastoris.</title>
        <authorList>
            <person name="Love K.R."/>
            <person name="Shah K.A."/>
            <person name="Whittaker C.A."/>
            <person name="Wu J."/>
            <person name="Bartlett M.C."/>
            <person name="Ma D."/>
            <person name="Leeson R.L."/>
            <person name="Priest M."/>
            <person name="Young S.K."/>
            <person name="Love J.C."/>
        </authorList>
    </citation>
    <scope>NUCLEOTIDE SEQUENCE [LARGE SCALE GENOMIC DNA]</scope>
    <source>
        <strain evidence="3 4">ATCC 28485</strain>
    </source>
</reference>
<evidence type="ECO:0000259" key="2">
    <source>
        <dbReference type="PROSITE" id="PS51293"/>
    </source>
</evidence>
<name>A0A1B2JG12_PICPA</name>
<dbReference type="PANTHER" id="PTHR28079:SF1">
    <property type="entry name" value="RNA POLYMERASE I-SPECIFIC TRANSCRIPTION INITIATION FACTOR RRN5"/>
    <property type="match status" value="1"/>
</dbReference>
<sequence>MIYSTAKDGHKRRRIRPWQILQDSTTGDDIVPTPPDFFKGNASYWRQFHVHQYESSSLVDFVFERCRDDLVVDTRGFHKVRKDAKINAQCVWTADERDRLYNGLSRFSINQVDLIKDELLPEKSELEILQFYYLMKKELAVCQSNEDTSKSLVSLKDFPISYEMSETYVALEEREAAFLQVLDTENGNEHVDRSGRYEEGQSVNGMLKQNSGKEISQVHDRQLPKERNENGENVEDKEGSKHNDPVQPNELDPTEATQVSSDEEFDNTPISLSSESSSSDSANEDYEDYHSLAEEETEDMHSTELVRFEPEQQTTGSLQVTQLLVDVAKKYLRDLIFVIIKNQLQAHSLTRNNIELSFFKMSSPEVITAILEISPYWHLSNFRDERKKQRNSRKRKLEMNTESNNLDIPWSFANDEEIRGTVFQDLESTKRGVVAGDLVRQTFGSRYNDSNTNSLAARIMMAEKEHLVKLNRVPPEYKIPRKDSFIKGEQFCMIDSDLVESFFIRETDQLEELDARNSRIFEHNVLSDFFKAMKKSPITTRTLRFTLTSRLEIKYRQLKNERDRLVDKYISNAHSISEAETLRGKMTINSISDELINIKQELAPEEALDPLTNPELGKFKTNATYGFEELDSDELYKEFTLDFAKYDSEDVEY</sequence>
<dbReference type="PROSITE" id="PS51293">
    <property type="entry name" value="SANT"/>
    <property type="match status" value="1"/>
</dbReference>